<dbReference type="InterPro" id="IPR036714">
    <property type="entry name" value="SDH_sf"/>
</dbReference>
<sequence>MPLNSEPAETSLAGNELSRLRWQCRRGMLELDALLGDFVDMHYLQLDEHQQKTFKQILSFPDQLLYDYFFGNAKPIDKDISHVIERIRYDVTPQT</sequence>
<dbReference type="PANTHER" id="PTHR39585">
    <property type="entry name" value="FAD ASSEMBLY FACTOR SDHE"/>
    <property type="match status" value="1"/>
</dbReference>
<dbReference type="EMBL" id="UOFR01000081">
    <property type="protein sequence ID" value="VAX01022.1"/>
    <property type="molecule type" value="Genomic_DNA"/>
</dbReference>
<evidence type="ECO:0000256" key="1">
    <source>
        <dbReference type="ARBA" id="ARBA00004496"/>
    </source>
</evidence>
<organism evidence="4">
    <name type="scientific">hydrothermal vent metagenome</name>
    <dbReference type="NCBI Taxonomy" id="652676"/>
    <lineage>
        <taxon>unclassified sequences</taxon>
        <taxon>metagenomes</taxon>
        <taxon>ecological metagenomes</taxon>
    </lineage>
</organism>
<gene>
    <name evidence="4" type="ORF">MNBD_GAMMA21-2878</name>
</gene>
<evidence type="ECO:0000313" key="4">
    <source>
        <dbReference type="EMBL" id="VAX01022.1"/>
    </source>
</evidence>
<evidence type="ECO:0000256" key="3">
    <source>
        <dbReference type="ARBA" id="ARBA00023186"/>
    </source>
</evidence>
<dbReference type="GO" id="GO:0006105">
    <property type="term" value="P:succinate metabolic process"/>
    <property type="evidence" value="ECO:0007669"/>
    <property type="project" value="TreeGrafter"/>
</dbReference>
<keyword evidence="2" id="KW-0963">Cytoplasm</keyword>
<proteinExistence type="predicted"/>
<evidence type="ECO:0000256" key="2">
    <source>
        <dbReference type="ARBA" id="ARBA00022490"/>
    </source>
</evidence>
<dbReference type="Gene3D" id="1.10.150.250">
    <property type="entry name" value="Flavinator of succinate dehydrogenase"/>
    <property type="match status" value="1"/>
</dbReference>
<name>A0A3B1AAF6_9ZZZZ</name>
<dbReference type="InterPro" id="IPR050531">
    <property type="entry name" value="SdhE_FAD_assembly_factor"/>
</dbReference>
<dbReference type="InterPro" id="IPR005631">
    <property type="entry name" value="SDH"/>
</dbReference>
<keyword evidence="3" id="KW-0143">Chaperone</keyword>
<comment type="subcellular location">
    <subcellularLocation>
        <location evidence="1">Cytoplasm</location>
    </subcellularLocation>
</comment>
<accession>A0A3B1AAF6</accession>
<dbReference type="GO" id="GO:0005737">
    <property type="term" value="C:cytoplasm"/>
    <property type="evidence" value="ECO:0007669"/>
    <property type="project" value="UniProtKB-SubCell"/>
</dbReference>
<dbReference type="SUPFAM" id="SSF109910">
    <property type="entry name" value="YgfY-like"/>
    <property type="match status" value="1"/>
</dbReference>
<dbReference type="Pfam" id="PF03937">
    <property type="entry name" value="Sdh5"/>
    <property type="match status" value="1"/>
</dbReference>
<reference evidence="4" key="1">
    <citation type="submission" date="2018-06" db="EMBL/GenBank/DDBJ databases">
        <authorList>
            <person name="Zhirakovskaya E."/>
        </authorList>
    </citation>
    <scope>NUCLEOTIDE SEQUENCE</scope>
</reference>
<dbReference type="AlphaFoldDB" id="A0A3B1AAF6"/>
<dbReference type="PANTHER" id="PTHR39585:SF1">
    <property type="entry name" value="FAD ASSEMBLY FACTOR SDHE"/>
    <property type="match status" value="1"/>
</dbReference>
<protein>
    <submittedName>
        <fullName evidence="4">Succinate dehydrogenase flavin-adding protein, antitoxin of CptAB toxin-antitoxin</fullName>
    </submittedName>
</protein>